<keyword evidence="2" id="KW-1185">Reference proteome</keyword>
<comment type="caution">
    <text evidence="1">The sequence shown here is derived from an EMBL/GenBank/DDBJ whole genome shotgun (WGS) entry which is preliminary data.</text>
</comment>
<sequence length="74" mass="8365">IALATYPSSTICMYGTIRVLIKVVLYSEEDALFASSARLNIAHFTLEKIRSLKDSKNDAWEQMTFTGSVQRYSL</sequence>
<evidence type="ECO:0000313" key="1">
    <source>
        <dbReference type="EMBL" id="OJD24715.1"/>
    </source>
</evidence>
<dbReference type="VEuPathDB" id="FungiDB:ACJ73_03920"/>
<dbReference type="EMBL" id="LGTZ01000503">
    <property type="protein sequence ID" value="OJD24715.1"/>
    <property type="molecule type" value="Genomic_DNA"/>
</dbReference>
<dbReference type="AlphaFoldDB" id="A0A1J9QWV7"/>
<proteinExistence type="predicted"/>
<organism evidence="1 2">
    <name type="scientific">Blastomyces percursus</name>
    <dbReference type="NCBI Taxonomy" id="1658174"/>
    <lineage>
        <taxon>Eukaryota</taxon>
        <taxon>Fungi</taxon>
        <taxon>Dikarya</taxon>
        <taxon>Ascomycota</taxon>
        <taxon>Pezizomycotina</taxon>
        <taxon>Eurotiomycetes</taxon>
        <taxon>Eurotiomycetidae</taxon>
        <taxon>Onygenales</taxon>
        <taxon>Ajellomycetaceae</taxon>
        <taxon>Blastomyces</taxon>
    </lineage>
</organism>
<evidence type="ECO:0000313" key="2">
    <source>
        <dbReference type="Proteomes" id="UP000242791"/>
    </source>
</evidence>
<dbReference type="Proteomes" id="UP000242791">
    <property type="component" value="Unassembled WGS sequence"/>
</dbReference>
<feature type="non-terminal residue" evidence="1">
    <location>
        <position position="1"/>
    </location>
</feature>
<reference evidence="1 2" key="1">
    <citation type="submission" date="2015-08" db="EMBL/GenBank/DDBJ databases">
        <title>Emmonsia species relationships and genome sequence.</title>
        <authorList>
            <person name="Cuomo C.A."/>
            <person name="Schwartz I.S."/>
            <person name="Kenyon C."/>
            <person name="De Hoog G.S."/>
            <person name="Govender N.P."/>
            <person name="Botha A."/>
            <person name="Moreno L."/>
            <person name="De Vries M."/>
            <person name="Munoz J.F."/>
            <person name="Stielow J.B."/>
        </authorList>
    </citation>
    <scope>NUCLEOTIDE SEQUENCE [LARGE SCALE GENOMIC DNA]</scope>
    <source>
        <strain evidence="1 2">EI222</strain>
    </source>
</reference>
<gene>
    <name evidence="1" type="ORF">ACJ73_03920</name>
</gene>
<name>A0A1J9QWV7_9EURO</name>
<protein>
    <submittedName>
        <fullName evidence="1">Uncharacterized protein</fullName>
    </submittedName>
</protein>
<accession>A0A1J9QWV7</accession>